<proteinExistence type="predicted"/>
<keyword evidence="1" id="KW-0732">Signal</keyword>
<gene>
    <name evidence="2" type="ORF">DDE23_03120</name>
</gene>
<sequence>MTLRSALLSGLFGAALLAAPALAQDTTTAAPAAPATAAPEQGAPVVAATHRDWQIVCSPEVEGQPQQCEMYQLLTDQTNNPIAEISIAALPLGAEFAAGATVTTPLETFLPTGMGFYVGTEPADGQMRVEGFRVCTVVGCVVRMGLSVEEVDSMKSGSSATIMIAPFVAIDQPIRVNVSLAGFTAAYDDLQTRLSEAAAAARSGQ</sequence>
<feature type="chain" id="PRO_5015686586" evidence="1">
    <location>
        <begin position="24"/>
        <end position="205"/>
    </location>
</feature>
<keyword evidence="3" id="KW-1185">Reference proteome</keyword>
<dbReference type="Pfam" id="PF06776">
    <property type="entry name" value="IalB"/>
    <property type="match status" value="1"/>
</dbReference>
<dbReference type="Gene3D" id="2.60.40.1880">
    <property type="entry name" value="Invasion associated locus B (IalB) protein"/>
    <property type="match status" value="1"/>
</dbReference>
<feature type="signal peptide" evidence="1">
    <location>
        <begin position="1"/>
        <end position="23"/>
    </location>
</feature>
<protein>
    <submittedName>
        <fullName evidence="2">Invasion associated locus B family protein</fullName>
    </submittedName>
</protein>
<dbReference type="AlphaFoldDB" id="A0A2T7UXA1"/>
<dbReference type="EMBL" id="QDDR01000001">
    <property type="protein sequence ID" value="PVE49407.1"/>
    <property type="molecule type" value="Genomic_DNA"/>
</dbReference>
<reference evidence="2 3" key="1">
    <citation type="journal article" date="2011" name="Syst. Appl. Microbiol.">
        <title>Defluviimonas denitrificans gen. nov., sp. nov., and Pararhodobacter aggregans gen. nov., sp. nov., non-phototrophic Rhodobacteraceae from the biofilter of a marine aquaculture.</title>
        <authorList>
            <person name="Foesel B.U."/>
            <person name="Drake H.L."/>
            <person name="Schramm A."/>
        </authorList>
    </citation>
    <scope>NUCLEOTIDE SEQUENCE [LARGE SCALE GENOMIC DNA]</scope>
    <source>
        <strain evidence="2 3">D1-19</strain>
    </source>
</reference>
<name>A0A2T7UXA1_9RHOB</name>
<dbReference type="RefSeq" id="WP_107749911.1">
    <property type="nucleotide sequence ID" value="NZ_QBKF01000001.1"/>
</dbReference>
<accession>A0A2T7UXA1</accession>
<dbReference type="InterPro" id="IPR010642">
    <property type="entry name" value="Invasion_prot_B"/>
</dbReference>
<evidence type="ECO:0000313" key="2">
    <source>
        <dbReference type="EMBL" id="PVE49407.1"/>
    </source>
</evidence>
<dbReference type="InterPro" id="IPR038696">
    <property type="entry name" value="IalB_sf"/>
</dbReference>
<evidence type="ECO:0000256" key="1">
    <source>
        <dbReference type="SAM" id="SignalP"/>
    </source>
</evidence>
<organism evidence="2 3">
    <name type="scientific">Pararhodobacter aggregans</name>
    <dbReference type="NCBI Taxonomy" id="404875"/>
    <lineage>
        <taxon>Bacteria</taxon>
        <taxon>Pseudomonadati</taxon>
        <taxon>Pseudomonadota</taxon>
        <taxon>Alphaproteobacteria</taxon>
        <taxon>Rhodobacterales</taxon>
        <taxon>Paracoccaceae</taxon>
        <taxon>Pararhodobacter</taxon>
    </lineage>
</organism>
<dbReference type="Proteomes" id="UP000244810">
    <property type="component" value="Unassembled WGS sequence"/>
</dbReference>
<comment type="caution">
    <text evidence="2">The sequence shown here is derived from an EMBL/GenBank/DDBJ whole genome shotgun (WGS) entry which is preliminary data.</text>
</comment>
<evidence type="ECO:0000313" key="3">
    <source>
        <dbReference type="Proteomes" id="UP000244810"/>
    </source>
</evidence>
<dbReference type="OrthoDB" id="9797912at2"/>